<evidence type="ECO:0000313" key="2">
    <source>
        <dbReference type="Proteomes" id="UP000724584"/>
    </source>
</evidence>
<name>A0ACB7PKJ3_9PEZI</name>
<accession>A0ACB7PKJ3</accession>
<sequence>MVTFNNGKNRNQTPCFRSRAFRWLCLRPAMISHDTRRLPGSGLVLLYFANHLFLHLPVLPIPASLIPTMAAVPGPPKRKVNKSPQRLTADILGCKVPTYYNVGKAWNILGYYEAPRPTLQNFVNDVSALWDHQATLKTPKGRKARAYMLDALRTLGFRNPAFHTERNPLRLEVGDQDGSWADLAAPFRGGNNYGKKDAREYLAAVAPRATPNEPGRRGMIERAILLPDFHLFYGFRYGPEHDHEQLRALPVPEGPNSLWHCISYFIYRRHRLENGKPVGGSSLWHYWEVKARIWAYFMQVLKDPSHELWAEYHLMQHLSKTVDPNFGTLSMARSLYAAPSQGKAAYPHEYLLYVIADYFGTKVQVYTSEATERHIE</sequence>
<comment type="caution">
    <text evidence="1">The sequence shown here is derived from an EMBL/GenBank/DDBJ whole genome shotgun (WGS) entry which is preliminary data.</text>
</comment>
<keyword evidence="2" id="KW-1185">Reference proteome</keyword>
<reference evidence="1 2" key="1">
    <citation type="journal article" date="2021" name="Nat. Commun.">
        <title>Genetic determinants of endophytism in the Arabidopsis root mycobiome.</title>
        <authorList>
            <person name="Mesny F."/>
            <person name="Miyauchi S."/>
            <person name="Thiergart T."/>
            <person name="Pickel B."/>
            <person name="Atanasova L."/>
            <person name="Karlsson M."/>
            <person name="Huettel B."/>
            <person name="Barry K.W."/>
            <person name="Haridas S."/>
            <person name="Chen C."/>
            <person name="Bauer D."/>
            <person name="Andreopoulos W."/>
            <person name="Pangilinan J."/>
            <person name="LaButti K."/>
            <person name="Riley R."/>
            <person name="Lipzen A."/>
            <person name="Clum A."/>
            <person name="Drula E."/>
            <person name="Henrissat B."/>
            <person name="Kohler A."/>
            <person name="Grigoriev I.V."/>
            <person name="Martin F.M."/>
            <person name="Hacquard S."/>
        </authorList>
    </citation>
    <scope>NUCLEOTIDE SEQUENCE [LARGE SCALE GENOMIC DNA]</scope>
    <source>
        <strain evidence="1 2">MPI-SDFR-AT-0079</strain>
    </source>
</reference>
<organism evidence="1 2">
    <name type="scientific">Chaetomium tenue</name>
    <dbReference type="NCBI Taxonomy" id="1854479"/>
    <lineage>
        <taxon>Eukaryota</taxon>
        <taxon>Fungi</taxon>
        <taxon>Dikarya</taxon>
        <taxon>Ascomycota</taxon>
        <taxon>Pezizomycotina</taxon>
        <taxon>Sordariomycetes</taxon>
        <taxon>Sordariomycetidae</taxon>
        <taxon>Sordariales</taxon>
        <taxon>Chaetomiaceae</taxon>
        <taxon>Chaetomium</taxon>
    </lineage>
</organism>
<evidence type="ECO:0000313" key="1">
    <source>
        <dbReference type="EMBL" id="KAH6649395.1"/>
    </source>
</evidence>
<dbReference type="Proteomes" id="UP000724584">
    <property type="component" value="Unassembled WGS sequence"/>
</dbReference>
<protein>
    <submittedName>
        <fullName evidence="1">Uncharacterized protein</fullName>
    </submittedName>
</protein>
<dbReference type="EMBL" id="JAGIZQ010000001">
    <property type="protein sequence ID" value="KAH6649395.1"/>
    <property type="molecule type" value="Genomic_DNA"/>
</dbReference>
<gene>
    <name evidence="1" type="ORF">F5144DRAFT_4691</name>
</gene>
<proteinExistence type="predicted"/>